<dbReference type="Pfam" id="PF01784">
    <property type="entry name" value="DUF34_NIF3"/>
    <property type="match status" value="1"/>
</dbReference>
<dbReference type="FunFam" id="3.40.1390.30:FF:000001">
    <property type="entry name" value="GTP cyclohydrolase 1 type 2"/>
    <property type="match status" value="1"/>
</dbReference>
<dbReference type="PANTHER" id="PTHR13799:SF14">
    <property type="entry name" value="GTP CYCLOHYDROLASE 1 TYPE 2 HOMOLOG"/>
    <property type="match status" value="1"/>
</dbReference>
<sequence length="251" mass="28445">MPKVREIYQICDEISPFALQEKWDNSGLNLGNMEQEVSKIYLSLEVDTHLAQKVERDSLIITHHPLIFSPLKNLDTSTYPSNILSLLLAKNCSLIAMHTNFDHTHLNHYFATEVLGFRDLQKIEFTLMQEIAPTPFHALLSSIHSSLSSPTLPYLKTQEEILRVYIVCGSGCSALPLITPHSRSCLITGDIKYHNAMEAKSLGISLIDVGHYESEKYFSKILHKDLKNFGYEAIISDLENPLTQSLRKTDE</sequence>
<evidence type="ECO:0000256" key="2">
    <source>
        <dbReference type="ARBA" id="ARBA00011643"/>
    </source>
</evidence>
<comment type="subunit">
    <text evidence="2">Homohexamer.</text>
</comment>
<feature type="binding site" evidence="5">
    <location>
        <position position="64"/>
    </location>
    <ligand>
        <name>a divalent metal cation</name>
        <dbReference type="ChEBI" id="CHEBI:60240"/>
        <label>2</label>
    </ligand>
</feature>
<dbReference type="SUPFAM" id="SSF102705">
    <property type="entry name" value="NIF3 (NGG1p interacting factor 3)-like"/>
    <property type="match status" value="1"/>
</dbReference>
<dbReference type="RefSeq" id="WP_115569206.1">
    <property type="nucleotide sequence ID" value="NZ_NXLV01000003.1"/>
</dbReference>
<dbReference type="GO" id="GO:0005737">
    <property type="term" value="C:cytoplasm"/>
    <property type="evidence" value="ECO:0007669"/>
    <property type="project" value="TreeGrafter"/>
</dbReference>
<name>A0A3D8J2W7_9HELI</name>
<dbReference type="Gene3D" id="3.40.1390.30">
    <property type="entry name" value="NIF3 (NGG1p interacting factor 3)-like"/>
    <property type="match status" value="2"/>
</dbReference>
<feature type="binding site" evidence="5">
    <location>
        <position position="63"/>
    </location>
    <ligand>
        <name>a divalent metal cation</name>
        <dbReference type="ChEBI" id="CHEBI:60240"/>
        <label>1</label>
    </ligand>
</feature>
<gene>
    <name evidence="6" type="ORF">CQA58_02820</name>
</gene>
<protein>
    <recommendedName>
        <fullName evidence="3">GTP cyclohydrolase 1 type 2 homolog</fullName>
    </recommendedName>
</protein>
<proteinExistence type="inferred from homology"/>
<dbReference type="AlphaFoldDB" id="A0A3D8J2W7"/>
<reference evidence="6 7" key="1">
    <citation type="submission" date="2018-04" db="EMBL/GenBank/DDBJ databases">
        <title>Novel Campyloabacter and Helicobacter Species and Strains.</title>
        <authorList>
            <person name="Mannion A.J."/>
            <person name="Shen Z."/>
            <person name="Fox J.G."/>
        </authorList>
    </citation>
    <scope>NUCLEOTIDE SEQUENCE [LARGE SCALE GENOMIC DNA]</scope>
    <source>
        <strain evidence="6 7">MIT 04-9366</strain>
    </source>
</reference>
<evidence type="ECO:0000256" key="1">
    <source>
        <dbReference type="ARBA" id="ARBA00006964"/>
    </source>
</evidence>
<organism evidence="6 7">
    <name type="scientific">Helicobacter brantae</name>
    <dbReference type="NCBI Taxonomy" id="375927"/>
    <lineage>
        <taxon>Bacteria</taxon>
        <taxon>Pseudomonadati</taxon>
        <taxon>Campylobacterota</taxon>
        <taxon>Epsilonproteobacteria</taxon>
        <taxon>Campylobacterales</taxon>
        <taxon>Helicobacteraceae</taxon>
        <taxon>Helicobacter</taxon>
    </lineage>
</organism>
<evidence type="ECO:0000313" key="6">
    <source>
        <dbReference type="EMBL" id="RDU71495.1"/>
    </source>
</evidence>
<dbReference type="InterPro" id="IPR002678">
    <property type="entry name" value="DUF34/NIF3"/>
</dbReference>
<comment type="similarity">
    <text evidence="1">Belongs to the GTP cyclohydrolase I type 2/NIF3 family.</text>
</comment>
<feature type="binding site" evidence="5">
    <location>
        <position position="102"/>
    </location>
    <ligand>
        <name>a divalent metal cation</name>
        <dbReference type="ChEBI" id="CHEBI:60240"/>
        <label>1</label>
    </ligand>
</feature>
<evidence type="ECO:0000256" key="3">
    <source>
        <dbReference type="ARBA" id="ARBA00022112"/>
    </source>
</evidence>
<dbReference type="NCBIfam" id="TIGR00486">
    <property type="entry name" value="YbgI_SA1388"/>
    <property type="match status" value="1"/>
</dbReference>
<keyword evidence="4 5" id="KW-0479">Metal-binding</keyword>
<evidence type="ECO:0000256" key="5">
    <source>
        <dbReference type="PIRSR" id="PIRSR602678-1"/>
    </source>
</evidence>
<dbReference type="EMBL" id="NXLV01000003">
    <property type="protein sequence ID" value="RDU71495.1"/>
    <property type="molecule type" value="Genomic_DNA"/>
</dbReference>
<comment type="caution">
    <text evidence="6">The sequence shown here is derived from an EMBL/GenBank/DDBJ whole genome shotgun (WGS) entry which is preliminary data.</text>
</comment>
<evidence type="ECO:0000313" key="7">
    <source>
        <dbReference type="Proteomes" id="UP000257045"/>
    </source>
</evidence>
<feature type="binding site" evidence="5">
    <location>
        <position position="215"/>
    </location>
    <ligand>
        <name>a divalent metal cation</name>
        <dbReference type="ChEBI" id="CHEBI:60240"/>
        <label>2</label>
    </ligand>
</feature>
<accession>A0A3D8J2W7</accession>
<feature type="binding site" evidence="5">
    <location>
        <position position="211"/>
    </location>
    <ligand>
        <name>a divalent metal cation</name>
        <dbReference type="ChEBI" id="CHEBI:60240"/>
        <label>1</label>
    </ligand>
</feature>
<dbReference type="InterPro" id="IPR036069">
    <property type="entry name" value="DUF34/NIF3_sf"/>
</dbReference>
<dbReference type="Proteomes" id="UP000257045">
    <property type="component" value="Unassembled WGS sequence"/>
</dbReference>
<dbReference type="OrthoDB" id="9792792at2"/>
<keyword evidence="7" id="KW-1185">Reference proteome</keyword>
<dbReference type="GO" id="GO:0046872">
    <property type="term" value="F:metal ion binding"/>
    <property type="evidence" value="ECO:0007669"/>
    <property type="project" value="UniProtKB-KW"/>
</dbReference>
<evidence type="ECO:0000256" key="4">
    <source>
        <dbReference type="ARBA" id="ARBA00022723"/>
    </source>
</evidence>
<dbReference type="PANTHER" id="PTHR13799">
    <property type="entry name" value="NGG1 INTERACTING FACTOR 3"/>
    <property type="match status" value="1"/>
</dbReference>